<dbReference type="InterPro" id="IPR002491">
    <property type="entry name" value="ABC_transptr_periplasmic_BD"/>
</dbReference>
<name>A0ABW7QVU6_9ACTN</name>
<dbReference type="PROSITE" id="PS50983">
    <property type="entry name" value="FE_B12_PBP"/>
    <property type="match status" value="1"/>
</dbReference>
<comment type="similarity">
    <text evidence="1">Belongs to the bacterial solute-binding protein 8 family.</text>
</comment>
<proteinExistence type="inferred from homology"/>
<sequence>MPRTRITIGSALAGALLLSGCGAEVDSDSKAAGAPDKVTVKRCGEPVAYKTPRRAVVYEGGSADKMFSLGLTEHVHGYVMPPANPPVSESPWASEYAKVKMLSDDLLNKELVVEAKSDFVVAGWNSGFSDQRGITPKILDKLGIQSFMHTESCFNYPGHPQKVTPFKALYSDLERLGKIFRVEKKADDVVDGLKKRVAAVESKAPEKDPVPVFLYDSGTDQPFTAGSQVPPNDIIKSAGGRNIFDGLDERWTQVNWEAVAKAEPEVIIIFDYGDKPAAKKIDFLKKSPHTKELPAVKKNNFFVLDYNEGISGPRNIDGLEKFGKYLRDLKR</sequence>
<dbReference type="EMBL" id="JBIRGQ010000005">
    <property type="protein sequence ID" value="MFH8549119.1"/>
    <property type="molecule type" value="Genomic_DNA"/>
</dbReference>
<dbReference type="Proteomes" id="UP001610818">
    <property type="component" value="Unassembled WGS sequence"/>
</dbReference>
<evidence type="ECO:0000313" key="4">
    <source>
        <dbReference type="Proteomes" id="UP001610818"/>
    </source>
</evidence>
<accession>A0ABW7QVU6</accession>
<evidence type="ECO:0000256" key="1">
    <source>
        <dbReference type="ARBA" id="ARBA00008814"/>
    </source>
</evidence>
<dbReference type="Gene3D" id="3.40.50.1980">
    <property type="entry name" value="Nitrogenase molybdenum iron protein domain"/>
    <property type="match status" value="2"/>
</dbReference>
<keyword evidence="4" id="KW-1185">Reference proteome</keyword>
<evidence type="ECO:0000313" key="3">
    <source>
        <dbReference type="EMBL" id="MFH8549119.1"/>
    </source>
</evidence>
<organism evidence="3 4">
    <name type="scientific">Streptomyces longisporoflavus</name>
    <dbReference type="NCBI Taxonomy" id="28044"/>
    <lineage>
        <taxon>Bacteria</taxon>
        <taxon>Bacillati</taxon>
        <taxon>Actinomycetota</taxon>
        <taxon>Actinomycetes</taxon>
        <taxon>Kitasatosporales</taxon>
        <taxon>Streptomycetaceae</taxon>
        <taxon>Streptomyces</taxon>
    </lineage>
</organism>
<gene>
    <name evidence="3" type="ORF">ACH4F9_29280</name>
</gene>
<comment type="caution">
    <text evidence="3">The sequence shown here is derived from an EMBL/GenBank/DDBJ whole genome shotgun (WGS) entry which is preliminary data.</text>
</comment>
<evidence type="ECO:0000259" key="2">
    <source>
        <dbReference type="PROSITE" id="PS50983"/>
    </source>
</evidence>
<protein>
    <submittedName>
        <fullName evidence="3">ABC transporter substrate-binding protein</fullName>
    </submittedName>
</protein>
<dbReference type="PANTHER" id="PTHR30535:SF7">
    <property type="entry name" value="IRON(III) DICITRATE-BINDING PROTEIN"/>
    <property type="match status" value="1"/>
</dbReference>
<reference evidence="3 4" key="1">
    <citation type="submission" date="2024-10" db="EMBL/GenBank/DDBJ databases">
        <title>The Natural Products Discovery Center: Release of the First 8490 Sequenced Strains for Exploring Actinobacteria Biosynthetic Diversity.</title>
        <authorList>
            <person name="Kalkreuter E."/>
            <person name="Kautsar S.A."/>
            <person name="Yang D."/>
            <person name="Bader C.D."/>
            <person name="Teijaro C.N."/>
            <person name="Fluegel L."/>
            <person name="Davis C.M."/>
            <person name="Simpson J.R."/>
            <person name="Lauterbach L."/>
            <person name="Steele A.D."/>
            <person name="Gui C."/>
            <person name="Meng S."/>
            <person name="Li G."/>
            <person name="Viehrig K."/>
            <person name="Ye F."/>
            <person name="Su P."/>
            <person name="Kiefer A.F."/>
            <person name="Nichols A."/>
            <person name="Cepeda A.J."/>
            <person name="Yan W."/>
            <person name="Fan B."/>
            <person name="Jiang Y."/>
            <person name="Adhikari A."/>
            <person name="Zheng C.-J."/>
            <person name="Schuster L."/>
            <person name="Cowan T.M."/>
            <person name="Smanski M.J."/>
            <person name="Chevrette M.G."/>
            <person name="De Carvalho L.P.S."/>
            <person name="Shen B."/>
        </authorList>
    </citation>
    <scope>NUCLEOTIDE SEQUENCE [LARGE SCALE GENOMIC DNA]</scope>
    <source>
        <strain evidence="3 4">NPDC017990</strain>
    </source>
</reference>
<dbReference type="InterPro" id="IPR050902">
    <property type="entry name" value="ABC_Transporter_SBP"/>
</dbReference>
<dbReference type="SUPFAM" id="SSF53807">
    <property type="entry name" value="Helical backbone' metal receptor"/>
    <property type="match status" value="1"/>
</dbReference>
<dbReference type="RefSeq" id="WP_397715564.1">
    <property type="nucleotide sequence ID" value="NZ_JBIRGN010000005.1"/>
</dbReference>
<dbReference type="PANTHER" id="PTHR30535">
    <property type="entry name" value="VITAMIN B12-BINDING PROTEIN"/>
    <property type="match status" value="1"/>
</dbReference>
<feature type="domain" description="Fe/B12 periplasmic-binding" evidence="2">
    <location>
        <begin position="54"/>
        <end position="331"/>
    </location>
</feature>
<dbReference type="Pfam" id="PF01497">
    <property type="entry name" value="Peripla_BP_2"/>
    <property type="match status" value="1"/>
</dbReference>
<dbReference type="PROSITE" id="PS51257">
    <property type="entry name" value="PROKAR_LIPOPROTEIN"/>
    <property type="match status" value="1"/>
</dbReference>